<evidence type="ECO:0000313" key="2">
    <source>
        <dbReference type="EMBL" id="SQI00892.1"/>
    </source>
</evidence>
<proteinExistence type="predicted"/>
<dbReference type="GO" id="GO:0003677">
    <property type="term" value="F:DNA binding"/>
    <property type="evidence" value="ECO:0007669"/>
    <property type="project" value="InterPro"/>
</dbReference>
<dbReference type="EMBL" id="LS483460">
    <property type="protein sequence ID" value="SQI00892.1"/>
    <property type="molecule type" value="Genomic_DNA"/>
</dbReference>
<name>A0A2X4RUK9_9CORY</name>
<dbReference type="AlphaFoldDB" id="A0A2X4RUK9"/>
<evidence type="ECO:0000259" key="1">
    <source>
        <dbReference type="PROSITE" id="PS51736"/>
    </source>
</evidence>
<accession>A0A2X4RUK9</accession>
<dbReference type="InterPro" id="IPR006119">
    <property type="entry name" value="Resolv_N"/>
</dbReference>
<feature type="domain" description="Resolvase/invertase-type recombinase catalytic" evidence="1">
    <location>
        <begin position="1"/>
        <end position="45"/>
    </location>
</feature>
<dbReference type="Pfam" id="PF00239">
    <property type="entry name" value="Resolvase"/>
    <property type="match status" value="1"/>
</dbReference>
<organism evidence="2 3">
    <name type="scientific">Corynebacterium minutissimum</name>
    <dbReference type="NCBI Taxonomy" id="38301"/>
    <lineage>
        <taxon>Bacteria</taxon>
        <taxon>Bacillati</taxon>
        <taxon>Actinomycetota</taxon>
        <taxon>Actinomycetes</taxon>
        <taxon>Mycobacteriales</taxon>
        <taxon>Corynebacteriaceae</taxon>
        <taxon>Corynebacterium</taxon>
    </lineage>
</organism>
<evidence type="ECO:0000313" key="3">
    <source>
        <dbReference type="Proteomes" id="UP000249264"/>
    </source>
</evidence>
<dbReference type="SUPFAM" id="SSF53041">
    <property type="entry name" value="Resolvase-like"/>
    <property type="match status" value="1"/>
</dbReference>
<sequence length="45" mass="4914">MDRLARSLIDLHRLVDDLTAREVSVKSLKEGQTGSSGFGVRSGVR</sequence>
<dbReference type="GO" id="GO:0000150">
    <property type="term" value="F:DNA strand exchange activity"/>
    <property type="evidence" value="ECO:0007669"/>
    <property type="project" value="InterPro"/>
</dbReference>
<protein>
    <submittedName>
        <fullName evidence="2">Transposase</fullName>
    </submittedName>
</protein>
<dbReference type="InterPro" id="IPR036162">
    <property type="entry name" value="Resolvase-like_N_sf"/>
</dbReference>
<reference evidence="2 3" key="1">
    <citation type="submission" date="2018-06" db="EMBL/GenBank/DDBJ databases">
        <authorList>
            <consortium name="Pathogen Informatics"/>
            <person name="Doyle S."/>
        </authorList>
    </citation>
    <scope>NUCLEOTIDE SEQUENCE [LARGE SCALE GENOMIC DNA]</scope>
    <source>
        <strain evidence="2 3">NCTC10288</strain>
    </source>
</reference>
<dbReference type="KEGG" id="cmin:NCTC10288_02215"/>
<gene>
    <name evidence="2" type="ORF">NCTC10288_02215</name>
</gene>
<dbReference type="PROSITE" id="PS51736">
    <property type="entry name" value="RECOMBINASES_3"/>
    <property type="match status" value="1"/>
</dbReference>
<dbReference type="Proteomes" id="UP000249264">
    <property type="component" value="Chromosome 1"/>
</dbReference>